<sequence>VYKIISSNTEQNTEHNTEQSTEQNLVIFKNTEQNTEHNTEQNLVIFNNTELDTEQSTEQNLVIFKDTDQNTEHNTEQCTELDVRLLNLAPGWMPQLAMISKYINTDTVISDLQIESKEPFKALPCDYK</sequence>
<evidence type="ECO:0000313" key="1">
    <source>
        <dbReference type="EMBL" id="CAG8742251.1"/>
    </source>
</evidence>
<dbReference type="EMBL" id="CAJVQC010029294">
    <property type="protein sequence ID" value="CAG8742251.1"/>
    <property type="molecule type" value="Genomic_DNA"/>
</dbReference>
<dbReference type="Proteomes" id="UP000789920">
    <property type="component" value="Unassembled WGS sequence"/>
</dbReference>
<evidence type="ECO:0000313" key="2">
    <source>
        <dbReference type="Proteomes" id="UP000789920"/>
    </source>
</evidence>
<name>A0ACA9Q9V1_9GLOM</name>
<comment type="caution">
    <text evidence="1">The sequence shown here is derived from an EMBL/GenBank/DDBJ whole genome shotgun (WGS) entry which is preliminary data.</text>
</comment>
<protein>
    <submittedName>
        <fullName evidence="1">8760_t:CDS:1</fullName>
    </submittedName>
</protein>
<feature type="non-terminal residue" evidence="1">
    <location>
        <position position="128"/>
    </location>
</feature>
<proteinExistence type="predicted"/>
<reference evidence="1" key="1">
    <citation type="submission" date="2021-06" db="EMBL/GenBank/DDBJ databases">
        <authorList>
            <person name="Kallberg Y."/>
            <person name="Tangrot J."/>
            <person name="Rosling A."/>
        </authorList>
    </citation>
    <scope>NUCLEOTIDE SEQUENCE</scope>
    <source>
        <strain evidence="1">MA461A</strain>
    </source>
</reference>
<feature type="non-terminal residue" evidence="1">
    <location>
        <position position="1"/>
    </location>
</feature>
<keyword evidence="2" id="KW-1185">Reference proteome</keyword>
<organism evidence="1 2">
    <name type="scientific">Racocetra persica</name>
    <dbReference type="NCBI Taxonomy" id="160502"/>
    <lineage>
        <taxon>Eukaryota</taxon>
        <taxon>Fungi</taxon>
        <taxon>Fungi incertae sedis</taxon>
        <taxon>Mucoromycota</taxon>
        <taxon>Glomeromycotina</taxon>
        <taxon>Glomeromycetes</taxon>
        <taxon>Diversisporales</taxon>
        <taxon>Gigasporaceae</taxon>
        <taxon>Racocetra</taxon>
    </lineage>
</organism>
<accession>A0ACA9Q9V1</accession>
<gene>
    <name evidence="1" type="ORF">RPERSI_LOCUS13271</name>
</gene>